<evidence type="ECO:0000256" key="1">
    <source>
        <dbReference type="SAM" id="Coils"/>
    </source>
</evidence>
<dbReference type="PANTHER" id="PTHR38043:SF1">
    <property type="entry name" value="PROTEIN HEMX"/>
    <property type="match status" value="1"/>
</dbReference>
<feature type="transmembrane region" description="Helical" evidence="3">
    <location>
        <begin position="56"/>
        <end position="77"/>
    </location>
</feature>
<reference evidence="4" key="1">
    <citation type="submission" date="2018-06" db="EMBL/GenBank/DDBJ databases">
        <authorList>
            <person name="Zhirakovskaya E."/>
        </authorList>
    </citation>
    <scope>NUCLEOTIDE SEQUENCE</scope>
</reference>
<feature type="region of interest" description="Disordered" evidence="2">
    <location>
        <begin position="1"/>
        <end position="47"/>
    </location>
</feature>
<evidence type="ECO:0000256" key="3">
    <source>
        <dbReference type="SAM" id="Phobius"/>
    </source>
</evidence>
<feature type="compositionally biased region" description="Basic and acidic residues" evidence="2">
    <location>
        <begin position="1"/>
        <end position="12"/>
    </location>
</feature>
<feature type="compositionally biased region" description="Polar residues" evidence="2">
    <location>
        <begin position="33"/>
        <end position="42"/>
    </location>
</feature>
<gene>
    <name evidence="4" type="ORF">MNBD_GAMMA24-1699</name>
</gene>
<keyword evidence="1" id="KW-0175">Coiled coil</keyword>
<accession>A0A3B1BQV6</accession>
<keyword evidence="3" id="KW-0472">Membrane</keyword>
<dbReference type="AlphaFoldDB" id="A0A3B1BQV6"/>
<protein>
    <submittedName>
        <fullName evidence="4">Uncharacterized protein EC-HemX</fullName>
    </submittedName>
</protein>
<dbReference type="PANTHER" id="PTHR38043">
    <property type="entry name" value="PROTEIN HEMX"/>
    <property type="match status" value="1"/>
</dbReference>
<proteinExistence type="predicted"/>
<evidence type="ECO:0000256" key="2">
    <source>
        <dbReference type="SAM" id="MobiDB-lite"/>
    </source>
</evidence>
<dbReference type="Pfam" id="PF04375">
    <property type="entry name" value="HemX"/>
    <property type="match status" value="1"/>
</dbReference>
<organism evidence="4">
    <name type="scientific">hydrothermal vent metagenome</name>
    <dbReference type="NCBI Taxonomy" id="652676"/>
    <lineage>
        <taxon>unclassified sequences</taxon>
        <taxon>metagenomes</taxon>
        <taxon>ecological metagenomes</taxon>
    </lineage>
</organism>
<feature type="compositionally biased region" description="Polar residues" evidence="2">
    <location>
        <begin position="13"/>
        <end position="23"/>
    </location>
</feature>
<evidence type="ECO:0000313" key="4">
    <source>
        <dbReference type="EMBL" id="VAX13858.1"/>
    </source>
</evidence>
<sequence length="385" mass="43407">MTDTKSRAKESTTVKNSTVAKNSGSKKEPKTSAADSDQNSAAVNEKKSRRKSRAGGYFIFSLFVLFLILVAALAYWFEKQQQELASHTREQIEQLRQQVKPELEQLTATSRQLQEHLASQEKQQQALTEAFGNLLKTRRHLRNDWLLAEADYLLRLASHRLLLARDVGSALAAIQAADERLHDMTDPAVIPLRGLLAKDINRLKAVPEPDIAGLSAQLSALAHGLDSLPLLSAYTDSRANHSAANALDTNETRVKDWKQLPEAIWGDIKKLLVIRERHGRVIPLLSPRQHFFLIQNLKLKLEQARLALLNAEPDIYQERLQSAIDWIHDFFKQDDPATQAMLKQIKQLAGENIKPDLPDISASYRALQDFIEKQNEKAKRAEDPA</sequence>
<name>A0A3B1BQV6_9ZZZZ</name>
<dbReference type="EMBL" id="UOFZ01000143">
    <property type="protein sequence ID" value="VAX13858.1"/>
    <property type="molecule type" value="Genomic_DNA"/>
</dbReference>
<feature type="coiled-coil region" evidence="1">
    <location>
        <begin position="78"/>
        <end position="130"/>
    </location>
</feature>
<keyword evidence="3" id="KW-0812">Transmembrane</keyword>
<dbReference type="InterPro" id="IPR007470">
    <property type="entry name" value="HemX"/>
</dbReference>
<keyword evidence="3" id="KW-1133">Transmembrane helix</keyword>